<dbReference type="GO" id="GO:0008270">
    <property type="term" value="F:zinc ion binding"/>
    <property type="evidence" value="ECO:0007669"/>
    <property type="project" value="UniProtKB-KW"/>
</dbReference>
<dbReference type="SUPFAM" id="SSF82199">
    <property type="entry name" value="SET domain"/>
    <property type="match status" value="1"/>
</dbReference>
<dbReference type="Pfam" id="PF01753">
    <property type="entry name" value="zf-MYND"/>
    <property type="match status" value="1"/>
</dbReference>
<keyword evidence="1" id="KW-0479">Metal-binding</keyword>
<dbReference type="Gene3D" id="6.10.140.2220">
    <property type="match status" value="1"/>
</dbReference>
<evidence type="ECO:0000256" key="1">
    <source>
        <dbReference type="ARBA" id="ARBA00022723"/>
    </source>
</evidence>
<dbReference type="InterPro" id="IPR036291">
    <property type="entry name" value="NAD(P)-bd_dom_sf"/>
</dbReference>
<dbReference type="AlphaFoldDB" id="A0A4Z1L1V6"/>
<protein>
    <recommendedName>
        <fullName evidence="6">MYND-type domain-containing protein</fullName>
    </recommendedName>
</protein>
<name>A0A4Z1L1V6_9HELO</name>
<gene>
    <name evidence="7" type="ORF">BPOR_0050g00030</name>
</gene>
<feature type="domain" description="MYND-type" evidence="6">
    <location>
        <begin position="88"/>
        <end position="146"/>
    </location>
</feature>
<evidence type="ECO:0000256" key="4">
    <source>
        <dbReference type="PROSITE-ProRule" id="PRU00134"/>
    </source>
</evidence>
<dbReference type="InterPro" id="IPR050869">
    <property type="entry name" value="H3K4_H4K5_MeTrfase"/>
</dbReference>
<dbReference type="Proteomes" id="UP000297280">
    <property type="component" value="Unassembled WGS sequence"/>
</dbReference>
<dbReference type="GO" id="GO:0005634">
    <property type="term" value="C:nucleus"/>
    <property type="evidence" value="ECO:0007669"/>
    <property type="project" value="TreeGrafter"/>
</dbReference>
<keyword evidence="8" id="KW-1185">Reference proteome</keyword>
<dbReference type="InterPro" id="IPR046341">
    <property type="entry name" value="SET_dom_sf"/>
</dbReference>
<dbReference type="SUPFAM" id="SSF144232">
    <property type="entry name" value="HIT/MYND zinc finger-like"/>
    <property type="match status" value="1"/>
</dbReference>
<dbReference type="Gene3D" id="2.170.270.10">
    <property type="entry name" value="SET domain"/>
    <property type="match status" value="1"/>
</dbReference>
<evidence type="ECO:0000256" key="2">
    <source>
        <dbReference type="ARBA" id="ARBA00022771"/>
    </source>
</evidence>
<evidence type="ECO:0000259" key="6">
    <source>
        <dbReference type="PROSITE" id="PS50865"/>
    </source>
</evidence>
<dbReference type="PROSITE" id="PS50865">
    <property type="entry name" value="ZF_MYND_2"/>
    <property type="match status" value="1"/>
</dbReference>
<proteinExistence type="predicted"/>
<sequence>MAIEQPPLIVDPDRIDDLPKPSPYTLAEASIPDRIECIVPISVRPSLIDPKNKGLYVDKAVSPGDILFTIKKPLFAIVEHENTRLRTCENCFAYQSVEDEIGTVSTVERGIETAIPFDQCGSCGVYHYCDTKCQREAFEHHHKHECLAFVEFLSEEPLAERFIERTDFRFVLRFLSMAKANLLTEAIMREFFTAPIGNLYDFEPSMETSYRNLSLNLKLLAKSPVHEDSVLHLLCFAVHQSIPMYQPFICEFNRHDISYWNTSSPTRIACGACYEPFITIMRNDCNANTREYFDGMSYIIQANRAIPANTEITRRFSSWNDYEARRLEFMMKEKLDCKCNLCIRGNLGPTGDLRERMLAVSICNYKPGLDKELLKEQLAIDHKVIADLRSNGFGYDCPDLRRVYMSVFSGQFDRDCRTRTQDYKGSLKLLLAVYYLIDPVACPAPSPEERIKVLHFLVVIAYSRKDPRFKVSEIVLKMRKFIYHWRSQLVHYSRQMGGPNTRIATFHRNAFKEDLEASDIPVYTDKDSLVKELNSWFKLLGFAEMTSEQILHTVHITGPSEEEIGAEIALSPSNPSTIILAGHRKTKIPSVMFLIRQVSTSIDAVWIALDLFDSESTRAATDAIKRLETEKIHVVIDNAGVMGVQNYTTSEQGVGEGQTYNAWKVFGQSKTAMLLWNIALGKRLANKGIPTIIVQPGITFETKILENSSVDQEQPAEACKLAIERDEGKKSQPQKMVRRQEAAGVVVRATLDPAYRALSSAFIVEEKVNPGTRSYATSEQDTETLRKLRE</sequence>
<dbReference type="PANTHER" id="PTHR12197">
    <property type="entry name" value="HISTONE-LYSINE N-METHYLTRANSFERASE SMYD"/>
    <property type="match status" value="1"/>
</dbReference>
<dbReference type="STRING" id="87229.A0A4Z1L1V6"/>
<accession>A0A4Z1L1V6</accession>
<evidence type="ECO:0000256" key="5">
    <source>
        <dbReference type="SAM" id="MobiDB-lite"/>
    </source>
</evidence>
<dbReference type="SUPFAM" id="SSF51735">
    <property type="entry name" value="NAD(P)-binding Rossmann-fold domains"/>
    <property type="match status" value="1"/>
</dbReference>
<dbReference type="PANTHER" id="PTHR12197:SF273">
    <property type="entry name" value="MYND-TYPE ZINC FINGER PROTEIN SAMB"/>
    <property type="match status" value="1"/>
</dbReference>
<keyword evidence="3" id="KW-0862">Zinc</keyword>
<evidence type="ECO:0000256" key="3">
    <source>
        <dbReference type="ARBA" id="ARBA00022833"/>
    </source>
</evidence>
<feature type="region of interest" description="Disordered" evidence="5">
    <location>
        <begin position="771"/>
        <end position="790"/>
    </location>
</feature>
<dbReference type="EMBL" id="PQXO01000050">
    <property type="protein sequence ID" value="TGO90798.1"/>
    <property type="molecule type" value="Genomic_DNA"/>
</dbReference>
<evidence type="ECO:0000313" key="7">
    <source>
        <dbReference type="EMBL" id="TGO90798.1"/>
    </source>
</evidence>
<comment type="caution">
    <text evidence="7">The sequence shown here is derived from an EMBL/GenBank/DDBJ whole genome shotgun (WGS) entry which is preliminary data.</text>
</comment>
<reference evidence="7 8" key="1">
    <citation type="submission" date="2017-12" db="EMBL/GenBank/DDBJ databases">
        <title>Comparative genomics of Botrytis spp.</title>
        <authorList>
            <person name="Valero-Jimenez C.A."/>
            <person name="Tapia P."/>
            <person name="Veloso J."/>
            <person name="Silva-Moreno E."/>
            <person name="Staats M."/>
            <person name="Valdes J.H."/>
            <person name="Van Kan J.A.L."/>
        </authorList>
    </citation>
    <scope>NUCLEOTIDE SEQUENCE [LARGE SCALE GENOMIC DNA]</scope>
    <source>
        <strain evidence="7 8">MUCL3349</strain>
    </source>
</reference>
<evidence type="ECO:0000313" key="8">
    <source>
        <dbReference type="Proteomes" id="UP000297280"/>
    </source>
</evidence>
<organism evidence="7 8">
    <name type="scientific">Botrytis porri</name>
    <dbReference type="NCBI Taxonomy" id="87229"/>
    <lineage>
        <taxon>Eukaryota</taxon>
        <taxon>Fungi</taxon>
        <taxon>Dikarya</taxon>
        <taxon>Ascomycota</taxon>
        <taxon>Pezizomycotina</taxon>
        <taxon>Leotiomycetes</taxon>
        <taxon>Helotiales</taxon>
        <taxon>Sclerotiniaceae</taxon>
        <taxon>Botrytis</taxon>
    </lineage>
</organism>
<dbReference type="Gene3D" id="3.40.50.720">
    <property type="entry name" value="NAD(P)-binding Rossmann-like Domain"/>
    <property type="match status" value="1"/>
</dbReference>
<keyword evidence="2 4" id="KW-0863">Zinc-finger</keyword>
<dbReference type="InterPro" id="IPR002893">
    <property type="entry name" value="Znf_MYND"/>
</dbReference>
<dbReference type="Gene3D" id="1.10.220.160">
    <property type="match status" value="1"/>
</dbReference>